<name>A0A0C3LTN6_9AGAM</name>
<proteinExistence type="predicted"/>
<dbReference type="HOGENOM" id="CLU_2724059_0_0_1"/>
<organism evidence="2 3">
    <name type="scientific">Tulasnella calospora MUT 4182</name>
    <dbReference type="NCBI Taxonomy" id="1051891"/>
    <lineage>
        <taxon>Eukaryota</taxon>
        <taxon>Fungi</taxon>
        <taxon>Dikarya</taxon>
        <taxon>Basidiomycota</taxon>
        <taxon>Agaricomycotina</taxon>
        <taxon>Agaricomycetes</taxon>
        <taxon>Cantharellales</taxon>
        <taxon>Tulasnellaceae</taxon>
        <taxon>Tulasnella</taxon>
    </lineage>
</organism>
<reference evidence="3" key="2">
    <citation type="submission" date="2015-01" db="EMBL/GenBank/DDBJ databases">
        <title>Evolutionary Origins and Diversification of the Mycorrhizal Mutualists.</title>
        <authorList>
            <consortium name="DOE Joint Genome Institute"/>
            <consortium name="Mycorrhizal Genomics Consortium"/>
            <person name="Kohler A."/>
            <person name="Kuo A."/>
            <person name="Nagy L.G."/>
            <person name="Floudas D."/>
            <person name="Copeland A."/>
            <person name="Barry K.W."/>
            <person name="Cichocki N."/>
            <person name="Veneault-Fourrey C."/>
            <person name="LaButti K."/>
            <person name="Lindquist E.A."/>
            <person name="Lipzen A."/>
            <person name="Lundell T."/>
            <person name="Morin E."/>
            <person name="Murat C."/>
            <person name="Riley R."/>
            <person name="Ohm R."/>
            <person name="Sun H."/>
            <person name="Tunlid A."/>
            <person name="Henrissat B."/>
            <person name="Grigoriev I.V."/>
            <person name="Hibbett D.S."/>
            <person name="Martin F."/>
        </authorList>
    </citation>
    <scope>NUCLEOTIDE SEQUENCE [LARGE SCALE GENOMIC DNA]</scope>
    <source>
        <strain evidence="3">MUT 4182</strain>
    </source>
</reference>
<accession>A0A0C3LTN6</accession>
<sequence length="72" mass="8011">MAFILQGGTKPSDRASSLDETRVAWKTSKRRRRVSCGQEISGPEINEETSAPDCRCGLRSSEFEYERSVVSA</sequence>
<evidence type="ECO:0000313" key="3">
    <source>
        <dbReference type="Proteomes" id="UP000054248"/>
    </source>
</evidence>
<feature type="region of interest" description="Disordered" evidence="1">
    <location>
        <begin position="1"/>
        <end position="21"/>
    </location>
</feature>
<dbReference type="AlphaFoldDB" id="A0A0C3LTN6"/>
<dbReference type="EMBL" id="KN823055">
    <property type="protein sequence ID" value="KIO24732.1"/>
    <property type="molecule type" value="Genomic_DNA"/>
</dbReference>
<keyword evidence="3" id="KW-1185">Reference proteome</keyword>
<gene>
    <name evidence="2" type="ORF">M407DRAFT_244338</name>
</gene>
<evidence type="ECO:0000313" key="2">
    <source>
        <dbReference type="EMBL" id="KIO24732.1"/>
    </source>
</evidence>
<evidence type="ECO:0000256" key="1">
    <source>
        <dbReference type="SAM" id="MobiDB-lite"/>
    </source>
</evidence>
<protein>
    <submittedName>
        <fullName evidence="2">Uncharacterized protein</fullName>
    </submittedName>
</protein>
<dbReference type="Proteomes" id="UP000054248">
    <property type="component" value="Unassembled WGS sequence"/>
</dbReference>
<feature type="compositionally biased region" description="Basic and acidic residues" evidence="1">
    <location>
        <begin position="11"/>
        <end position="21"/>
    </location>
</feature>
<reference evidence="2 3" key="1">
    <citation type="submission" date="2014-04" db="EMBL/GenBank/DDBJ databases">
        <authorList>
            <consortium name="DOE Joint Genome Institute"/>
            <person name="Kuo A."/>
            <person name="Girlanda M."/>
            <person name="Perotto S."/>
            <person name="Kohler A."/>
            <person name="Nagy L.G."/>
            <person name="Floudas D."/>
            <person name="Copeland A."/>
            <person name="Barry K.W."/>
            <person name="Cichocki N."/>
            <person name="Veneault-Fourrey C."/>
            <person name="LaButti K."/>
            <person name="Lindquist E.A."/>
            <person name="Lipzen A."/>
            <person name="Lundell T."/>
            <person name="Morin E."/>
            <person name="Murat C."/>
            <person name="Sun H."/>
            <person name="Tunlid A."/>
            <person name="Henrissat B."/>
            <person name="Grigoriev I.V."/>
            <person name="Hibbett D.S."/>
            <person name="Martin F."/>
            <person name="Nordberg H.P."/>
            <person name="Cantor M.N."/>
            <person name="Hua S.X."/>
        </authorList>
    </citation>
    <scope>NUCLEOTIDE SEQUENCE [LARGE SCALE GENOMIC DNA]</scope>
    <source>
        <strain evidence="2 3">MUT 4182</strain>
    </source>
</reference>